<dbReference type="AlphaFoldDB" id="B6VV09"/>
<dbReference type="EMBL" id="ABWZ01000018">
    <property type="protein sequence ID" value="EEB26383.1"/>
    <property type="molecule type" value="Genomic_DNA"/>
</dbReference>
<reference evidence="1 2" key="2">
    <citation type="submission" date="2008-10" db="EMBL/GenBank/DDBJ databases">
        <authorList>
            <person name="Fulton L."/>
            <person name="Clifton S."/>
            <person name="Fulton B."/>
            <person name="Xu J."/>
            <person name="Minx P."/>
            <person name="Pepin K.H."/>
            <person name="Johnson M."/>
            <person name="Thiruvilangam P."/>
            <person name="Bhonagiri V."/>
            <person name="Nash W.E."/>
            <person name="Mardis E.R."/>
            <person name="Wilson R.K."/>
        </authorList>
    </citation>
    <scope>NUCLEOTIDE SEQUENCE [LARGE SCALE GENOMIC DNA]</scope>
    <source>
        <strain evidence="1 2">DSM 17855</strain>
    </source>
</reference>
<dbReference type="Proteomes" id="UP000004849">
    <property type="component" value="Unassembled WGS sequence"/>
</dbReference>
<evidence type="ECO:0000313" key="2">
    <source>
        <dbReference type="Proteomes" id="UP000004849"/>
    </source>
</evidence>
<gene>
    <name evidence="1" type="ORF">BACDOR_01117</name>
</gene>
<protein>
    <submittedName>
        <fullName evidence="1">Uncharacterized protein</fullName>
    </submittedName>
</protein>
<accession>B6VV09</accession>
<proteinExistence type="predicted"/>
<evidence type="ECO:0000313" key="1">
    <source>
        <dbReference type="EMBL" id="EEB26383.1"/>
    </source>
</evidence>
<organism evidence="1 2">
    <name type="scientific">Phocaeicola dorei DSM 17855</name>
    <dbReference type="NCBI Taxonomy" id="483217"/>
    <lineage>
        <taxon>Bacteria</taxon>
        <taxon>Pseudomonadati</taxon>
        <taxon>Bacteroidota</taxon>
        <taxon>Bacteroidia</taxon>
        <taxon>Bacteroidales</taxon>
        <taxon>Bacteroidaceae</taxon>
        <taxon>Phocaeicola</taxon>
    </lineage>
</organism>
<sequence length="355" mass="39123">MVNGQKSDMEHKNTNDKNEYHFQLPEVVVKGKMPGWMRRQLGMVLHHNPALFRKCMKNATSLEEEQFYFNLAFNAAREEASQQFVQAALTAAGIISAISTAGASLGFTSLGKVGGRLWGSSVSHNAALTSRLTAAMKDIGTKGVRTISNAIMRNAPGQHTLSNITAKMLYPKHTTLKMILKEGVGNASWQYGTNVIYNAYFKDMGFREAGKKAVREINFVEVGANALGLPLGFSSAISAAFDYSIEKQESVFDSISAEKFLINWGLGYAFGKVESKIPFEIQNKREIILSVGLNTATQIPHLTETAMQTVYRGLRFGEILDQGAIKLGTSLTQEYFQSKIDIIFPKTNNKETNGK</sequence>
<name>B6VV09_9BACT</name>
<dbReference type="HOGENOM" id="CLU_066810_0_0_10"/>
<reference evidence="1 2" key="1">
    <citation type="submission" date="2008-10" db="EMBL/GenBank/DDBJ databases">
        <title>Draft genome sequence of Bacteroides dorei (DSM 17855).</title>
        <authorList>
            <person name="Sudarsanam P."/>
            <person name="Ley R."/>
            <person name="Guruge J."/>
            <person name="Turnbaugh P.J."/>
            <person name="Mahowald M."/>
            <person name="Liep D."/>
            <person name="Gordon J."/>
        </authorList>
    </citation>
    <scope>NUCLEOTIDE SEQUENCE [LARGE SCALE GENOMIC DNA]</scope>
    <source>
        <strain evidence="1 2">DSM 17855</strain>
    </source>
</reference>